<name>A0ACC1T6R4_9APHY</name>
<evidence type="ECO:0000313" key="2">
    <source>
        <dbReference type="Proteomes" id="UP001148662"/>
    </source>
</evidence>
<organism evidence="1 2">
    <name type="scientific">Phlebia brevispora</name>
    <dbReference type="NCBI Taxonomy" id="194682"/>
    <lineage>
        <taxon>Eukaryota</taxon>
        <taxon>Fungi</taxon>
        <taxon>Dikarya</taxon>
        <taxon>Basidiomycota</taxon>
        <taxon>Agaricomycotina</taxon>
        <taxon>Agaricomycetes</taxon>
        <taxon>Polyporales</taxon>
        <taxon>Meruliaceae</taxon>
        <taxon>Phlebia</taxon>
    </lineage>
</organism>
<accession>A0ACC1T6R4</accession>
<comment type="caution">
    <text evidence="1">The sequence shown here is derived from an EMBL/GenBank/DDBJ whole genome shotgun (WGS) entry which is preliminary data.</text>
</comment>
<sequence length="925" mass="104555">MRVVSSEVGPVTQVPLEYFIEHVLPPLHPNIDIDTVLQDLRRAGRGNRHPITRSGRWWGFGQDPTSTKHSVSRSYIHFPKIVDAIVKYRAPHGMNPSVDFMHNPKPIPPWRKRGETAFPDAFMLLRGASKSDVKWTDIWIVGEYDKIEPSSSVIAKMNWSIARALEDPRRRFIFGYTVENTSMKLWFFHRTEAIFSTSFNFITESRTLTHVLLAFLYAEPHQLGWDTTMIPVSDDEGNLQYDFTIENFDGSKSLFRSLKLIYGGQSATLRRRGTRIWEVVQIINGVPCGSPLVLKDSWIHEESAREGASLRRVQLSHDTDDFLHTFSTHFLTVTCDGDVLLHSSRRPPSRDHSQQHVKACRLHPPLEIGTSDSSPLSGRKVHYRVVFKELCKPLDLEMPLSDIFRALGQVCIALKLLHEAGWVHRDVSMNNIMLDSAGQARLADLEYAKKMGDEAVPEFRVGTVPFMSSEVHSQTFWCGTLEAPPMISVPRSPDDGLSHNSDDSSSSLPEIHKIALAAAKKHARRCTPSSPREDLAPLNPPPAAAGPSHPRRLFRYNPLHDLESVFWIATYCLFQCPAEGISRATAEQQAKTVNRVLYDRDHHCAIIRLDGEFEQDLASLPPSLRELGRILETLRSKLTARYYAAEKDRASITSSVAAGLHDEFADILDSIFETQDAHDFALAAIDKNIPRLPRSHPTPKPIDSPQSLVKTPNPQSSADGGSIKFRYNPLHDLESLWFCECFPEPLKPLGQEIEHWRVRLCNLYERLENDPSSIDQVVPDTLHKSLMITFDNAARDLGRLNLTVVPWDQETSVDLPSDDRARAAIPHGLTIVHEEETYEQDGDISMPDETRNMQQNNDYAGAVRGKSSGRTHTAKRTRESLVDAKESNTSGDTRRSVKKSKRTFSLRSQPLSDMLRRLRPRMSSK</sequence>
<dbReference type="Proteomes" id="UP001148662">
    <property type="component" value="Unassembled WGS sequence"/>
</dbReference>
<protein>
    <submittedName>
        <fullName evidence="1">Uncharacterized protein</fullName>
    </submittedName>
</protein>
<evidence type="ECO:0000313" key="1">
    <source>
        <dbReference type="EMBL" id="KAJ3554522.1"/>
    </source>
</evidence>
<reference evidence="1" key="1">
    <citation type="submission" date="2022-07" db="EMBL/GenBank/DDBJ databases">
        <title>Genome Sequence of Phlebia brevispora.</title>
        <authorList>
            <person name="Buettner E."/>
        </authorList>
    </citation>
    <scope>NUCLEOTIDE SEQUENCE</scope>
    <source>
        <strain evidence="1">MPL23</strain>
    </source>
</reference>
<gene>
    <name evidence="1" type="ORF">NM688_g3064</name>
</gene>
<dbReference type="EMBL" id="JANHOG010000422">
    <property type="protein sequence ID" value="KAJ3554522.1"/>
    <property type="molecule type" value="Genomic_DNA"/>
</dbReference>
<proteinExistence type="predicted"/>
<keyword evidence="2" id="KW-1185">Reference proteome</keyword>